<keyword evidence="9" id="KW-0479">Metal-binding</keyword>
<evidence type="ECO:0000256" key="8">
    <source>
        <dbReference type="ARBA" id="ARBA00022618"/>
    </source>
</evidence>
<dbReference type="GO" id="GO:0051301">
    <property type="term" value="P:cell division"/>
    <property type="evidence" value="ECO:0007669"/>
    <property type="project" value="UniProtKB-KW"/>
</dbReference>
<evidence type="ECO:0000313" key="24">
    <source>
        <dbReference type="Proteomes" id="UP000807504"/>
    </source>
</evidence>
<evidence type="ECO:0000256" key="11">
    <source>
        <dbReference type="ARBA" id="ARBA00022776"/>
    </source>
</evidence>
<keyword evidence="12" id="KW-0378">Hydrolase</keyword>
<keyword evidence="8" id="KW-0132">Cell division</keyword>
<dbReference type="InterPro" id="IPR000375">
    <property type="entry name" value="Dynamin_stalk"/>
</dbReference>
<keyword evidence="14" id="KW-0862">Zinc</keyword>
<evidence type="ECO:0000256" key="14">
    <source>
        <dbReference type="ARBA" id="ARBA00022833"/>
    </source>
</evidence>
<dbReference type="GO" id="GO:0003924">
    <property type="term" value="F:GTPase activity"/>
    <property type="evidence" value="ECO:0007669"/>
    <property type="project" value="InterPro"/>
</dbReference>
<evidence type="ECO:0000256" key="19">
    <source>
        <dbReference type="ARBA" id="ARBA00023306"/>
    </source>
</evidence>
<evidence type="ECO:0000256" key="1">
    <source>
        <dbReference type="ARBA" id="ARBA00004123"/>
    </source>
</evidence>
<evidence type="ECO:0000256" key="2">
    <source>
        <dbReference type="ARBA" id="ARBA00004186"/>
    </source>
</evidence>
<gene>
    <name evidence="23" type="ORF">HNY73_020782</name>
</gene>
<dbReference type="PANTHER" id="PTHR11566:SF212">
    <property type="entry name" value="DYNAMIN"/>
    <property type="match status" value="1"/>
</dbReference>
<dbReference type="GO" id="GO:0005874">
    <property type="term" value="C:microtubule"/>
    <property type="evidence" value="ECO:0007669"/>
    <property type="project" value="TreeGrafter"/>
</dbReference>
<dbReference type="InterPro" id="IPR030381">
    <property type="entry name" value="G_DYNAMIN_dom"/>
</dbReference>
<evidence type="ECO:0000313" key="23">
    <source>
        <dbReference type="EMBL" id="KAF8767902.1"/>
    </source>
</evidence>
<feature type="domain" description="GED" evidence="21">
    <location>
        <begin position="575"/>
        <end position="666"/>
    </location>
</feature>
<evidence type="ECO:0000256" key="13">
    <source>
        <dbReference type="ARBA" id="ARBA00022829"/>
    </source>
</evidence>
<sequence length="826" mass="94437">MYSTPRRRCNGRSELKFVKRKGNEADVIDVINKLQNKLTSNGKLLEVPLPQIVVEGGQSSGKSSVLESIIGRDFLPRGTGTVTRRPTIIQLHPNDEVYAEFLHRGSERFTDFERVKQEIKDETMRDPGPNGFSSKPISLKIYAPNVLKLTFVDMPGIIKNVTPDMPKESVEDVERMILKYIEQPNSIILAVSPANQDIATSDAIEMASRVDPKRERTLCVLTKLDLMDRGTDARDILENRVLPLAKGYIGVVNRSQEDIDAGKDFQASLHSEKRFFENHPAYSHMADLHGSVYLQKRLQIELIEHIRKTLPAVRKELSHKLSCMRKDLKKMDQMMGFSNDGVSGAQVFMQRLVHQFIDDIHTNLFGHSEYACLDSLKAGAIINYKMHVELEEILKLPTELSEEEFMNLIANVHGTRNILSIPSVALEAACGSILEKYREPLEIFVDSISSVLISAVENSCFIVSEYPALKEDVVRFINESIDTASEETKDLLGKHLDSQMRYCNVYHWDFNKCRWESGLPCKPVIVWNSNADESDDEIKEEDNAIAVNNHADDLDSLSDLISGKMKRNNNMKSNSKNMADIVTEYIRLVQKQIADTTLKYINCFLVHQVFDFIKTELMIKLLNSSNKDSILEECEQEFQRRNELLDLCADIEEALNSNKYQVISGAAHIDTNMTEGPQEVQAEKYDAMYTEAIRFQSFKNWPFDESAICSASKMAEAGFFHCPTEKEPDLVQCYVCFKELDGWEPTDEPWAEHFSHSKDCLFAQLKKPQKDLTIEEIFNIECARKYNKIKRVITQHVQESRRIKEDLIEYLDTLDESLDKTKKKKK</sequence>
<dbReference type="Gene3D" id="1.20.120.1240">
    <property type="entry name" value="Dynamin, middle domain"/>
    <property type="match status" value="1"/>
</dbReference>
<dbReference type="Pfam" id="PF00653">
    <property type="entry name" value="BIR"/>
    <property type="match status" value="1"/>
</dbReference>
<keyword evidence="24" id="KW-1185">Reference proteome</keyword>
<feature type="domain" description="Dynamin-type G" evidence="22">
    <location>
        <begin position="46"/>
        <end position="311"/>
    </location>
</feature>
<keyword evidence="16" id="KW-0342">GTP-binding</keyword>
<dbReference type="SUPFAM" id="SSF52540">
    <property type="entry name" value="P-loop containing nucleoside triphosphate hydrolases"/>
    <property type="match status" value="1"/>
</dbReference>
<dbReference type="CDD" id="cd00022">
    <property type="entry name" value="BIR"/>
    <property type="match status" value="1"/>
</dbReference>
<dbReference type="SMART" id="SM00053">
    <property type="entry name" value="DYNc"/>
    <property type="match status" value="1"/>
</dbReference>
<dbReference type="PANTHER" id="PTHR11566">
    <property type="entry name" value="DYNAMIN"/>
    <property type="match status" value="1"/>
</dbReference>
<dbReference type="InterPro" id="IPR020850">
    <property type="entry name" value="GED_dom"/>
</dbReference>
<keyword evidence="13" id="KW-0159">Chromosome partition</keyword>
<keyword evidence="18" id="KW-0539">Nucleus</keyword>
<dbReference type="GO" id="GO:0046872">
    <property type="term" value="F:metal ion binding"/>
    <property type="evidence" value="ECO:0007669"/>
    <property type="project" value="UniProtKB-KW"/>
</dbReference>
<dbReference type="GO" id="GO:0008017">
    <property type="term" value="F:microtubule binding"/>
    <property type="evidence" value="ECO:0007669"/>
    <property type="project" value="TreeGrafter"/>
</dbReference>
<keyword evidence="6" id="KW-0963">Cytoplasm</keyword>
<evidence type="ECO:0000256" key="17">
    <source>
        <dbReference type="ARBA" id="ARBA00023212"/>
    </source>
</evidence>
<evidence type="ECO:0000256" key="4">
    <source>
        <dbReference type="ARBA" id="ARBA00006672"/>
    </source>
</evidence>
<evidence type="ECO:0000256" key="3">
    <source>
        <dbReference type="ARBA" id="ARBA00004584"/>
    </source>
</evidence>
<dbReference type="AlphaFoldDB" id="A0A8T0EAL9"/>
<evidence type="ECO:0000256" key="6">
    <source>
        <dbReference type="ARBA" id="ARBA00022490"/>
    </source>
</evidence>
<dbReference type="Gene3D" id="1.10.1170.10">
    <property type="entry name" value="Inhibitor Of Apoptosis Protein (2mihbC-IAP-1), Chain A"/>
    <property type="match status" value="1"/>
</dbReference>
<evidence type="ECO:0000256" key="9">
    <source>
        <dbReference type="ARBA" id="ARBA00022723"/>
    </source>
</evidence>
<dbReference type="FunFam" id="1.10.1170.10:FF:000009">
    <property type="entry name" value="Baculoviral IAP repeat-containing protein 5"/>
    <property type="match status" value="1"/>
</dbReference>
<protein>
    <recommendedName>
        <fullName evidence="5">dynamin GTPase</fullName>
        <ecNumber evidence="5">3.6.5.5</ecNumber>
    </recommendedName>
</protein>
<dbReference type="GO" id="GO:0005634">
    <property type="term" value="C:nucleus"/>
    <property type="evidence" value="ECO:0007669"/>
    <property type="project" value="UniProtKB-SubCell"/>
</dbReference>
<proteinExistence type="inferred from homology"/>
<keyword evidence="10" id="KW-0547">Nucleotide-binding</keyword>
<dbReference type="Proteomes" id="UP000807504">
    <property type="component" value="Unassembled WGS sequence"/>
</dbReference>
<evidence type="ECO:0000256" key="5">
    <source>
        <dbReference type="ARBA" id="ARBA00011980"/>
    </source>
</evidence>
<dbReference type="GO" id="GO:0000775">
    <property type="term" value="C:chromosome, centromeric region"/>
    <property type="evidence" value="ECO:0007669"/>
    <property type="project" value="UniProtKB-SubCell"/>
</dbReference>
<dbReference type="InterPro" id="IPR027417">
    <property type="entry name" value="P-loop_NTPase"/>
</dbReference>
<dbReference type="PRINTS" id="PR00195">
    <property type="entry name" value="DYNAMIN"/>
</dbReference>
<dbReference type="EMBL" id="JABXBU010002230">
    <property type="protein sequence ID" value="KAF8767902.1"/>
    <property type="molecule type" value="Genomic_DNA"/>
</dbReference>
<dbReference type="InterPro" id="IPR001401">
    <property type="entry name" value="Dynamin_GTPase"/>
</dbReference>
<dbReference type="GO" id="GO:0031623">
    <property type="term" value="P:receptor internalization"/>
    <property type="evidence" value="ECO:0007669"/>
    <property type="project" value="TreeGrafter"/>
</dbReference>
<evidence type="ECO:0000256" key="20">
    <source>
        <dbReference type="ARBA" id="ARBA00023328"/>
    </source>
</evidence>
<dbReference type="PROSITE" id="PS51718">
    <property type="entry name" value="G_DYNAMIN_2"/>
    <property type="match status" value="1"/>
</dbReference>
<evidence type="ECO:0000256" key="18">
    <source>
        <dbReference type="ARBA" id="ARBA00023242"/>
    </source>
</evidence>
<keyword evidence="11" id="KW-0498">Mitosis</keyword>
<organism evidence="23 24">
    <name type="scientific">Argiope bruennichi</name>
    <name type="common">Wasp spider</name>
    <name type="synonym">Aranea bruennichi</name>
    <dbReference type="NCBI Taxonomy" id="94029"/>
    <lineage>
        <taxon>Eukaryota</taxon>
        <taxon>Metazoa</taxon>
        <taxon>Ecdysozoa</taxon>
        <taxon>Arthropoda</taxon>
        <taxon>Chelicerata</taxon>
        <taxon>Arachnida</taxon>
        <taxon>Araneae</taxon>
        <taxon>Araneomorphae</taxon>
        <taxon>Entelegynae</taxon>
        <taxon>Araneoidea</taxon>
        <taxon>Araneidae</taxon>
        <taxon>Argiope</taxon>
    </lineage>
</organism>
<dbReference type="InterPro" id="IPR022812">
    <property type="entry name" value="Dynamin"/>
</dbReference>
<dbReference type="GO" id="GO:0005525">
    <property type="term" value="F:GTP binding"/>
    <property type="evidence" value="ECO:0007669"/>
    <property type="project" value="UniProtKB-KW"/>
</dbReference>
<evidence type="ECO:0000256" key="7">
    <source>
        <dbReference type="ARBA" id="ARBA00022553"/>
    </source>
</evidence>
<dbReference type="SUPFAM" id="SSF57924">
    <property type="entry name" value="Inhibitor of apoptosis (IAP) repeat"/>
    <property type="match status" value="1"/>
</dbReference>
<dbReference type="GO" id="GO:0005886">
    <property type="term" value="C:plasma membrane"/>
    <property type="evidence" value="ECO:0007669"/>
    <property type="project" value="TreeGrafter"/>
</dbReference>
<keyword evidence="7" id="KW-0597">Phosphoprotein</keyword>
<dbReference type="Gene3D" id="3.40.50.300">
    <property type="entry name" value="P-loop containing nucleotide triphosphate hydrolases"/>
    <property type="match status" value="1"/>
</dbReference>
<comment type="subcellular location">
    <subcellularLocation>
        <location evidence="3">Chromosome</location>
        <location evidence="3">Centromere</location>
    </subcellularLocation>
    <subcellularLocation>
        <location evidence="2">Cytoplasm</location>
        <location evidence="2">Cytoskeleton</location>
        <location evidence="2">Spindle</location>
    </subcellularLocation>
    <subcellularLocation>
        <location evidence="1">Nucleus</location>
    </subcellularLocation>
</comment>
<keyword evidence="17" id="KW-0206">Cytoskeleton</keyword>
<dbReference type="PROSITE" id="PS51388">
    <property type="entry name" value="GED"/>
    <property type="match status" value="1"/>
</dbReference>
<dbReference type="InterPro" id="IPR003130">
    <property type="entry name" value="GED"/>
</dbReference>
<evidence type="ECO:0000256" key="16">
    <source>
        <dbReference type="ARBA" id="ARBA00023134"/>
    </source>
</evidence>
<comment type="caution">
    <text evidence="23">The sequence shown here is derived from an EMBL/GenBank/DDBJ whole genome shotgun (WGS) entry which is preliminary data.</text>
</comment>
<dbReference type="GO" id="GO:0005737">
    <property type="term" value="C:cytoplasm"/>
    <property type="evidence" value="ECO:0007669"/>
    <property type="project" value="TreeGrafter"/>
</dbReference>
<dbReference type="Pfam" id="PF02212">
    <property type="entry name" value="GED"/>
    <property type="match status" value="1"/>
</dbReference>
<evidence type="ECO:0000259" key="21">
    <source>
        <dbReference type="PROSITE" id="PS51388"/>
    </source>
</evidence>
<dbReference type="SMART" id="SM00238">
    <property type="entry name" value="BIR"/>
    <property type="match status" value="1"/>
</dbReference>
<evidence type="ECO:0000256" key="15">
    <source>
        <dbReference type="ARBA" id="ARBA00022843"/>
    </source>
</evidence>
<evidence type="ECO:0000259" key="22">
    <source>
        <dbReference type="PROSITE" id="PS51718"/>
    </source>
</evidence>
<dbReference type="InterPro" id="IPR045063">
    <property type="entry name" value="Dynamin_N"/>
</dbReference>
<evidence type="ECO:0000256" key="12">
    <source>
        <dbReference type="ARBA" id="ARBA00022801"/>
    </source>
</evidence>
<dbReference type="InterPro" id="IPR001370">
    <property type="entry name" value="BIR_rpt"/>
</dbReference>
<evidence type="ECO:0000256" key="10">
    <source>
        <dbReference type="ARBA" id="ARBA00022741"/>
    </source>
</evidence>
<dbReference type="GO" id="GO:0007059">
    <property type="term" value="P:chromosome segregation"/>
    <property type="evidence" value="ECO:0007669"/>
    <property type="project" value="UniProtKB-KW"/>
</dbReference>
<keyword evidence="19" id="KW-0131">Cell cycle</keyword>
<keyword evidence="15" id="KW-0832">Ubl conjugation</keyword>
<dbReference type="GO" id="GO:0005819">
    <property type="term" value="C:spindle"/>
    <property type="evidence" value="ECO:0007669"/>
    <property type="project" value="UniProtKB-SubCell"/>
</dbReference>
<comment type="similarity">
    <text evidence="4">Belongs to the IAP family.</text>
</comment>
<dbReference type="Pfam" id="PF00350">
    <property type="entry name" value="Dynamin_N"/>
    <property type="match status" value="1"/>
</dbReference>
<dbReference type="EC" id="3.6.5.5" evidence="5"/>
<accession>A0A8T0EAL9</accession>
<name>A0A8T0EAL9_ARGBR</name>
<reference evidence="23" key="1">
    <citation type="journal article" date="2020" name="bioRxiv">
        <title>Chromosome-level reference genome of the European wasp spider Argiope bruennichi: a resource for studies on range expansion and evolutionary adaptation.</title>
        <authorList>
            <person name="Sheffer M.M."/>
            <person name="Hoppe A."/>
            <person name="Krehenwinkel H."/>
            <person name="Uhl G."/>
            <person name="Kuss A.W."/>
            <person name="Jensen L."/>
            <person name="Jensen C."/>
            <person name="Gillespie R.G."/>
            <person name="Hoff K.J."/>
            <person name="Prost S."/>
        </authorList>
    </citation>
    <scope>NUCLEOTIDE SEQUENCE</scope>
</reference>
<dbReference type="Pfam" id="PF01031">
    <property type="entry name" value="Dynamin_M"/>
    <property type="match status" value="1"/>
</dbReference>
<dbReference type="CDD" id="cd08771">
    <property type="entry name" value="DLP_1"/>
    <property type="match status" value="1"/>
</dbReference>
<keyword evidence="20" id="KW-0137">Centromere</keyword>
<dbReference type="PROSITE" id="PS50143">
    <property type="entry name" value="BIR_REPEAT_2"/>
    <property type="match status" value="1"/>
</dbReference>
<reference evidence="23" key="2">
    <citation type="submission" date="2020-06" db="EMBL/GenBank/DDBJ databases">
        <authorList>
            <person name="Sheffer M."/>
        </authorList>
    </citation>
    <scope>NUCLEOTIDE SEQUENCE</scope>
</reference>